<evidence type="ECO:0000256" key="1">
    <source>
        <dbReference type="SAM" id="MobiDB-lite"/>
    </source>
</evidence>
<dbReference type="AlphaFoldDB" id="A0A4Y3VC04"/>
<gene>
    <name evidence="2" type="ORF">SSP24_10050</name>
</gene>
<proteinExistence type="predicted"/>
<dbReference type="Pfam" id="PF05120">
    <property type="entry name" value="GvpG"/>
    <property type="match status" value="1"/>
</dbReference>
<feature type="compositionally biased region" description="Basic and acidic residues" evidence="1">
    <location>
        <begin position="96"/>
        <end position="118"/>
    </location>
</feature>
<dbReference type="InterPro" id="IPR007804">
    <property type="entry name" value="GvpG"/>
</dbReference>
<keyword evidence="3" id="KW-1185">Reference proteome</keyword>
<dbReference type="EMBL" id="BJND01000007">
    <property type="protein sequence ID" value="GEC03350.1"/>
    <property type="molecule type" value="Genomic_DNA"/>
</dbReference>
<sequence length="137" mass="15374">MGLISEVLLLPFAPVRGSAWVIGQVLHEAERIYYDPATIRAELARLEGRLEAGEISEEEFDRAEDELLDRLEIASRSSAGTGNGTVAGKRLNLTPQDHEEPRAEGEPGPQKETDHTEEPVEIDDEYRDEYADTRSRR</sequence>
<name>A0A4Y3VC04_9ACTN</name>
<evidence type="ECO:0000313" key="3">
    <source>
        <dbReference type="Proteomes" id="UP000317881"/>
    </source>
</evidence>
<feature type="compositionally biased region" description="Basic and acidic residues" evidence="1">
    <location>
        <begin position="128"/>
        <end position="137"/>
    </location>
</feature>
<feature type="region of interest" description="Disordered" evidence="1">
    <location>
        <begin position="74"/>
        <end position="137"/>
    </location>
</feature>
<protein>
    <recommendedName>
        <fullName evidence="4">Gas vesicle protein</fullName>
    </recommendedName>
</protein>
<reference evidence="2 3" key="1">
    <citation type="submission" date="2019-06" db="EMBL/GenBank/DDBJ databases">
        <title>Whole genome shotgun sequence of Streptomyces spinoverrucosus NBRC 14228.</title>
        <authorList>
            <person name="Hosoyama A."/>
            <person name="Uohara A."/>
            <person name="Ohji S."/>
            <person name="Ichikawa N."/>
        </authorList>
    </citation>
    <scope>NUCLEOTIDE SEQUENCE [LARGE SCALE GENOMIC DNA]</scope>
    <source>
        <strain evidence="2 3">NBRC 14228</strain>
    </source>
</reference>
<organism evidence="2 3">
    <name type="scientific">Streptomyces spinoverrucosus</name>
    <dbReference type="NCBI Taxonomy" id="284043"/>
    <lineage>
        <taxon>Bacteria</taxon>
        <taxon>Bacillati</taxon>
        <taxon>Actinomycetota</taxon>
        <taxon>Actinomycetes</taxon>
        <taxon>Kitasatosporales</taxon>
        <taxon>Streptomycetaceae</taxon>
        <taxon>Streptomyces</taxon>
    </lineage>
</organism>
<evidence type="ECO:0008006" key="4">
    <source>
        <dbReference type="Google" id="ProtNLM"/>
    </source>
</evidence>
<accession>A0A4Y3VC04</accession>
<dbReference type="Proteomes" id="UP000317881">
    <property type="component" value="Unassembled WGS sequence"/>
</dbReference>
<evidence type="ECO:0000313" key="2">
    <source>
        <dbReference type="EMBL" id="GEC03350.1"/>
    </source>
</evidence>
<comment type="caution">
    <text evidence="2">The sequence shown here is derived from an EMBL/GenBank/DDBJ whole genome shotgun (WGS) entry which is preliminary data.</text>
</comment>
<dbReference type="OrthoDB" id="3541554at2"/>